<sequence length="217" mass="22943">MRLPSSPSLVAFTPPLTDHAAATVHLGRDPVLGEVIALVGELPVLTPTADPFARLVRNVAGQQLSVRAAASIHARLEGILGAVTPETVLASPGETLRGAGLSWAKVRTLQAAAQAAQTGQIDFAHLAEQPDEAVIAALSALPGIGRWTAEMFLIFALARPDVFSLGDLALRQGLDRLYPGEPYDAVLSRWAPYRSLAARYLWGDVARRAGRDVAVSS</sequence>
<dbReference type="RefSeq" id="WP_281244033.1">
    <property type="nucleotide sequence ID" value="NZ_FNZA01000028.1"/>
</dbReference>
<dbReference type="EC" id="3.2.2.21" evidence="3"/>
<keyword evidence="5" id="KW-0234">DNA repair</keyword>
<dbReference type="InterPro" id="IPR011257">
    <property type="entry name" value="DNA_glycosylase"/>
</dbReference>
<dbReference type="SMART" id="SM00478">
    <property type="entry name" value="ENDO3c"/>
    <property type="match status" value="1"/>
</dbReference>
<dbReference type="GO" id="GO:0043916">
    <property type="term" value="F:DNA-7-methylguanine glycosylase activity"/>
    <property type="evidence" value="ECO:0007669"/>
    <property type="project" value="TreeGrafter"/>
</dbReference>
<gene>
    <name evidence="7" type="ORF">SAMN04488058_12814</name>
</gene>
<evidence type="ECO:0000256" key="3">
    <source>
        <dbReference type="ARBA" id="ARBA00012000"/>
    </source>
</evidence>
<feature type="domain" description="HhH-GPD" evidence="6">
    <location>
        <begin position="60"/>
        <end position="205"/>
    </location>
</feature>
<keyword evidence="4" id="KW-0227">DNA damage</keyword>
<evidence type="ECO:0000313" key="8">
    <source>
        <dbReference type="Proteomes" id="UP000199223"/>
    </source>
</evidence>
<dbReference type="FunFam" id="1.10.340.30:FF:000004">
    <property type="entry name" value="DNA-3-methyladenine glycosylase II"/>
    <property type="match status" value="1"/>
</dbReference>
<dbReference type="PANTHER" id="PTHR43003:SF5">
    <property type="entry name" value="DNA-3-METHYLADENINE GLYCOSYLASE"/>
    <property type="match status" value="1"/>
</dbReference>
<dbReference type="GO" id="GO:0032131">
    <property type="term" value="F:alkylated DNA binding"/>
    <property type="evidence" value="ECO:0007669"/>
    <property type="project" value="TreeGrafter"/>
</dbReference>
<protein>
    <recommendedName>
        <fullName evidence="3">DNA-3-methyladenine glycosylase II</fullName>
        <ecNumber evidence="3">3.2.2.21</ecNumber>
    </recommendedName>
</protein>
<dbReference type="Gene3D" id="1.10.340.30">
    <property type="entry name" value="Hypothetical protein, domain 2"/>
    <property type="match status" value="1"/>
</dbReference>
<reference evidence="8" key="1">
    <citation type="submission" date="2016-10" db="EMBL/GenBank/DDBJ databases">
        <authorList>
            <person name="Varghese N."/>
            <person name="Submissions S."/>
        </authorList>
    </citation>
    <scope>NUCLEOTIDE SEQUENCE [LARGE SCALE GENOMIC DNA]</scope>
    <source>
        <strain evidence="8">CGMCC 1.10218</strain>
    </source>
</reference>
<dbReference type="Gene3D" id="1.10.1670.40">
    <property type="match status" value="1"/>
</dbReference>
<dbReference type="GO" id="GO:0005737">
    <property type="term" value="C:cytoplasm"/>
    <property type="evidence" value="ECO:0007669"/>
    <property type="project" value="TreeGrafter"/>
</dbReference>
<accession>A0A1H7CGD6</accession>
<dbReference type="STRING" id="856736.SAMN04488058_12814"/>
<dbReference type="InterPro" id="IPR003265">
    <property type="entry name" value="HhH-GPD_domain"/>
</dbReference>
<evidence type="ECO:0000256" key="4">
    <source>
        <dbReference type="ARBA" id="ARBA00022763"/>
    </source>
</evidence>
<keyword evidence="8" id="KW-1185">Reference proteome</keyword>
<comment type="similarity">
    <text evidence="2">Belongs to the alkylbase DNA glycosidase AlkA family.</text>
</comment>
<evidence type="ECO:0000313" key="7">
    <source>
        <dbReference type="EMBL" id="SEJ88324.1"/>
    </source>
</evidence>
<dbReference type="AlphaFoldDB" id="A0A1H7CGD6"/>
<dbReference type="CDD" id="cd00056">
    <property type="entry name" value="ENDO3c"/>
    <property type="match status" value="1"/>
</dbReference>
<dbReference type="SUPFAM" id="SSF48150">
    <property type="entry name" value="DNA-glycosylase"/>
    <property type="match status" value="1"/>
</dbReference>
<dbReference type="GO" id="GO:0008725">
    <property type="term" value="F:DNA-3-methyladenine glycosylase activity"/>
    <property type="evidence" value="ECO:0007669"/>
    <property type="project" value="TreeGrafter"/>
</dbReference>
<evidence type="ECO:0000256" key="2">
    <source>
        <dbReference type="ARBA" id="ARBA00010817"/>
    </source>
</evidence>
<evidence type="ECO:0000256" key="1">
    <source>
        <dbReference type="ARBA" id="ARBA00000086"/>
    </source>
</evidence>
<organism evidence="7 8">
    <name type="scientific">Deinococcus reticulitermitis</name>
    <dbReference type="NCBI Taxonomy" id="856736"/>
    <lineage>
        <taxon>Bacteria</taxon>
        <taxon>Thermotogati</taxon>
        <taxon>Deinococcota</taxon>
        <taxon>Deinococci</taxon>
        <taxon>Deinococcales</taxon>
        <taxon>Deinococcaceae</taxon>
        <taxon>Deinococcus</taxon>
    </lineage>
</organism>
<proteinExistence type="inferred from homology"/>
<dbReference type="PANTHER" id="PTHR43003">
    <property type="entry name" value="DNA-3-METHYLADENINE GLYCOSYLASE"/>
    <property type="match status" value="1"/>
</dbReference>
<dbReference type="InterPro" id="IPR051912">
    <property type="entry name" value="Alkylbase_DNA_Glycosylase/TA"/>
</dbReference>
<comment type="catalytic activity">
    <reaction evidence="1">
        <text>Hydrolysis of alkylated DNA, releasing 3-methyladenine, 3-methylguanine, 7-methylguanine and 7-methyladenine.</text>
        <dbReference type="EC" id="3.2.2.21"/>
    </reaction>
</comment>
<dbReference type="GO" id="GO:0006307">
    <property type="term" value="P:DNA alkylation repair"/>
    <property type="evidence" value="ECO:0007669"/>
    <property type="project" value="TreeGrafter"/>
</dbReference>
<evidence type="ECO:0000256" key="5">
    <source>
        <dbReference type="ARBA" id="ARBA00023204"/>
    </source>
</evidence>
<dbReference type="GO" id="GO:0006285">
    <property type="term" value="P:base-excision repair, AP site formation"/>
    <property type="evidence" value="ECO:0007669"/>
    <property type="project" value="TreeGrafter"/>
</dbReference>
<dbReference type="Pfam" id="PF00730">
    <property type="entry name" value="HhH-GPD"/>
    <property type="match status" value="1"/>
</dbReference>
<dbReference type="Proteomes" id="UP000199223">
    <property type="component" value="Unassembled WGS sequence"/>
</dbReference>
<dbReference type="EMBL" id="FNZA01000028">
    <property type="protein sequence ID" value="SEJ88324.1"/>
    <property type="molecule type" value="Genomic_DNA"/>
</dbReference>
<dbReference type="GO" id="GO:0032993">
    <property type="term" value="C:protein-DNA complex"/>
    <property type="evidence" value="ECO:0007669"/>
    <property type="project" value="TreeGrafter"/>
</dbReference>
<evidence type="ECO:0000259" key="6">
    <source>
        <dbReference type="SMART" id="SM00478"/>
    </source>
</evidence>
<name>A0A1H7CGD6_9DEIO</name>